<dbReference type="Proteomes" id="UP000255082">
    <property type="component" value="Unassembled WGS sequence"/>
</dbReference>
<dbReference type="RefSeq" id="WP_062969138.1">
    <property type="nucleotide sequence ID" value="NZ_JAJFOE010000001.1"/>
</dbReference>
<gene>
    <name evidence="1" type="ORF">NCTC13184_00655</name>
    <name evidence="2" type="ORF">NCTC13184_05903</name>
    <name evidence="3" type="ORF">NCTC13184_07332</name>
</gene>
<accession>A0A378WJB7</accession>
<name>A0A378WJB7_9NOCA</name>
<dbReference type="Pfam" id="PF05621">
    <property type="entry name" value="TniB"/>
    <property type="match status" value="1"/>
</dbReference>
<dbReference type="EMBL" id="UGRU01000002">
    <property type="protein sequence ID" value="SUH71919.1"/>
    <property type="molecule type" value="Genomic_DNA"/>
</dbReference>
<sequence length="338" mass="37172">MSTAADPVTEPVRQLTTLTGWRQFTRDKPAIPLLLPTTDWKRLDDTERSRHDETRIDYHTRLTVIATSTIRNVAQKGRRLTLLNRHAVSARRGMILSGAAGTGKTTAITQFGKMHEAADQARHPHRSDRIPVLYVTVPPAATPRMLAAEFARFLGLPVTHRANLTDIIEAVCGVCCDTGTSVVICDELHNISLATKSGAEVSDTLKYFSERIPATFVYAGINVEREGLFSGTRGEQIAGRFTMIRTVGFPYTGDWRAVVATLENTLRLHNHTPGTLIELDRYLHKRTNGMIGSLSALIREAALEAILTGTEKITKAMLDAIDLDHAATDSVHRVGETA</sequence>
<evidence type="ECO:0000313" key="1">
    <source>
        <dbReference type="EMBL" id="SUA41319.1"/>
    </source>
</evidence>
<proteinExistence type="predicted"/>
<protein>
    <submittedName>
        <fullName evidence="1">Bacterial TniB protein</fullName>
    </submittedName>
</protein>
<reference evidence="1 4" key="1">
    <citation type="submission" date="2018-06" db="EMBL/GenBank/DDBJ databases">
        <authorList>
            <consortium name="Pathogen Informatics"/>
            <person name="Doyle S."/>
        </authorList>
    </citation>
    <scope>NUCLEOTIDE SEQUENCE [LARGE SCALE GENOMIC DNA]</scope>
    <source>
        <strain evidence="1 4">NCTC13184</strain>
    </source>
</reference>
<dbReference type="InterPro" id="IPR008868">
    <property type="entry name" value="TniB"/>
</dbReference>
<evidence type="ECO:0000313" key="2">
    <source>
        <dbReference type="EMBL" id="SUA47362.1"/>
    </source>
</evidence>
<evidence type="ECO:0000313" key="3">
    <source>
        <dbReference type="EMBL" id="SUH71919.1"/>
    </source>
</evidence>
<dbReference type="AlphaFoldDB" id="A0A378WJB7"/>
<dbReference type="SUPFAM" id="SSF52540">
    <property type="entry name" value="P-loop containing nucleoside triphosphate hydrolases"/>
    <property type="match status" value="1"/>
</dbReference>
<dbReference type="EMBL" id="UGRU01000001">
    <property type="protein sequence ID" value="SUA41319.1"/>
    <property type="molecule type" value="Genomic_DNA"/>
</dbReference>
<dbReference type="Gene3D" id="3.40.50.300">
    <property type="entry name" value="P-loop containing nucleotide triphosphate hydrolases"/>
    <property type="match status" value="1"/>
</dbReference>
<evidence type="ECO:0000313" key="4">
    <source>
        <dbReference type="Proteomes" id="UP000255082"/>
    </source>
</evidence>
<dbReference type="EMBL" id="UGRU01000001">
    <property type="protein sequence ID" value="SUA47362.1"/>
    <property type="molecule type" value="Genomic_DNA"/>
</dbReference>
<dbReference type="InterPro" id="IPR027417">
    <property type="entry name" value="P-loop_NTPase"/>
</dbReference>
<organism evidence="1 4">
    <name type="scientific">Nocardia africana</name>
    <dbReference type="NCBI Taxonomy" id="134964"/>
    <lineage>
        <taxon>Bacteria</taxon>
        <taxon>Bacillati</taxon>
        <taxon>Actinomycetota</taxon>
        <taxon>Actinomycetes</taxon>
        <taxon>Mycobacteriales</taxon>
        <taxon>Nocardiaceae</taxon>
        <taxon>Nocardia</taxon>
    </lineage>
</organism>